<evidence type="ECO:0000256" key="2">
    <source>
        <dbReference type="SAM" id="Phobius"/>
    </source>
</evidence>
<dbReference type="InterPro" id="IPR025645">
    <property type="entry name" value="DUF4349"/>
</dbReference>
<feature type="compositionally biased region" description="Low complexity" evidence="1">
    <location>
        <begin position="31"/>
        <end position="63"/>
    </location>
</feature>
<dbReference type="STRING" id="419479.SAMN04488563_4682"/>
<evidence type="ECO:0000256" key="3">
    <source>
        <dbReference type="SAM" id="SignalP"/>
    </source>
</evidence>
<dbReference type="AlphaFoldDB" id="A0A1H2L063"/>
<evidence type="ECO:0000259" key="4">
    <source>
        <dbReference type="Pfam" id="PF14257"/>
    </source>
</evidence>
<dbReference type="OrthoDB" id="186919at2"/>
<keyword evidence="3" id="KW-0732">Signal</keyword>
<feature type="transmembrane region" description="Helical" evidence="2">
    <location>
        <begin position="267"/>
        <end position="294"/>
    </location>
</feature>
<evidence type="ECO:0000313" key="5">
    <source>
        <dbReference type="EMBL" id="SDU74134.1"/>
    </source>
</evidence>
<feature type="signal peptide" evidence="3">
    <location>
        <begin position="1"/>
        <end position="20"/>
    </location>
</feature>
<feature type="region of interest" description="Disordered" evidence="1">
    <location>
        <begin position="25"/>
        <end position="77"/>
    </location>
</feature>
<feature type="domain" description="DUF4349" evidence="4">
    <location>
        <begin position="90"/>
        <end position="297"/>
    </location>
</feature>
<dbReference type="Proteomes" id="UP000182977">
    <property type="component" value="Chromosome I"/>
</dbReference>
<dbReference type="EMBL" id="LT629791">
    <property type="protein sequence ID" value="SDU74134.1"/>
    <property type="molecule type" value="Genomic_DNA"/>
</dbReference>
<dbReference type="PROSITE" id="PS51257">
    <property type="entry name" value="PROKAR_LIPOPROTEIN"/>
    <property type="match status" value="1"/>
</dbReference>
<evidence type="ECO:0000256" key="1">
    <source>
        <dbReference type="SAM" id="MobiDB-lite"/>
    </source>
</evidence>
<feature type="chain" id="PRO_5039078785" description="DUF4349 domain-containing protein" evidence="3">
    <location>
        <begin position="21"/>
        <end position="320"/>
    </location>
</feature>
<organism evidence="5 6">
    <name type="scientific">Jiangella alkaliphila</name>
    <dbReference type="NCBI Taxonomy" id="419479"/>
    <lineage>
        <taxon>Bacteria</taxon>
        <taxon>Bacillati</taxon>
        <taxon>Actinomycetota</taxon>
        <taxon>Actinomycetes</taxon>
        <taxon>Jiangellales</taxon>
        <taxon>Jiangellaceae</taxon>
        <taxon>Jiangella</taxon>
    </lineage>
</organism>
<evidence type="ECO:0000313" key="6">
    <source>
        <dbReference type="Proteomes" id="UP000182977"/>
    </source>
</evidence>
<name>A0A1H2L063_9ACTN</name>
<protein>
    <recommendedName>
        <fullName evidence="4">DUF4349 domain-containing protein</fullName>
    </recommendedName>
</protein>
<keyword evidence="6" id="KW-1185">Reference proteome</keyword>
<keyword evidence="2" id="KW-0812">Transmembrane</keyword>
<keyword evidence="2" id="KW-1133">Transmembrane helix</keyword>
<gene>
    <name evidence="5" type="ORF">SAMN04488563_4682</name>
</gene>
<dbReference type="RefSeq" id="WP_046770059.1">
    <property type="nucleotide sequence ID" value="NZ_LBMC01000018.1"/>
</dbReference>
<dbReference type="Pfam" id="PF14257">
    <property type="entry name" value="DUF4349"/>
    <property type="match status" value="1"/>
</dbReference>
<reference evidence="6" key="1">
    <citation type="submission" date="2016-10" db="EMBL/GenBank/DDBJ databases">
        <authorList>
            <person name="Varghese N."/>
            <person name="Submissions S."/>
        </authorList>
    </citation>
    <scope>NUCLEOTIDE SEQUENCE [LARGE SCALE GENOMIC DNA]</scope>
    <source>
        <strain evidence="6">DSM 45079</strain>
    </source>
</reference>
<sequence>MTRRTVFGTTITLLAALALAGCGGSDDSDSGSDSAGGSAADLSAPEADAPAGEGDGEAAQNDAAQDEAAPEEAQSDGGVLANVASAVEGRSIIYTVDLSIETDNVVAAANRAAAIATTSGGFVASEQVDGDRDAVLTLKVPADGHQQAVTELETLGDVTSRSRGTEDVTQEVVDTASRIESQRASIVRIRALLADATALTDVVSIESELATREADLDALLSRQQQLAGLTTMATVTLHLYEQGEAPPPQEEDDDRGFLAGLAGGWDAFVAVGGGFLTALGAVLPFAALAALVGVPAYRITRRRRGQAPAAAPATPAPPAA</sequence>
<keyword evidence="2" id="KW-0472">Membrane</keyword>
<feature type="compositionally biased region" description="Acidic residues" evidence="1">
    <location>
        <begin position="64"/>
        <end position="74"/>
    </location>
</feature>
<proteinExistence type="predicted"/>
<accession>A0A1H2L063</accession>